<keyword evidence="5" id="KW-1185">Reference proteome</keyword>
<accession>A0AAV5WN81</accession>
<dbReference type="SUPFAM" id="SSF57716">
    <property type="entry name" value="Glucocorticoid receptor-like (DNA-binding domain)"/>
    <property type="match status" value="1"/>
</dbReference>
<dbReference type="PANTHER" id="PTHR19836">
    <property type="entry name" value="30S RIBOSOMAL PROTEIN S14"/>
    <property type="match status" value="1"/>
</dbReference>
<dbReference type="Gene3D" id="1.10.287.1480">
    <property type="match status" value="1"/>
</dbReference>
<evidence type="ECO:0000313" key="4">
    <source>
        <dbReference type="EMBL" id="GMT32838.1"/>
    </source>
</evidence>
<keyword evidence="2" id="KW-0689">Ribosomal protein</keyword>
<organism evidence="4 5">
    <name type="scientific">Pristionchus fissidentatus</name>
    <dbReference type="NCBI Taxonomy" id="1538716"/>
    <lineage>
        <taxon>Eukaryota</taxon>
        <taxon>Metazoa</taxon>
        <taxon>Ecdysozoa</taxon>
        <taxon>Nematoda</taxon>
        <taxon>Chromadorea</taxon>
        <taxon>Rhabditida</taxon>
        <taxon>Rhabditina</taxon>
        <taxon>Diplogasteromorpha</taxon>
        <taxon>Diplogasteroidea</taxon>
        <taxon>Neodiplogasteridae</taxon>
        <taxon>Pristionchus</taxon>
    </lineage>
</organism>
<evidence type="ECO:0000313" key="5">
    <source>
        <dbReference type="Proteomes" id="UP001432322"/>
    </source>
</evidence>
<evidence type="ECO:0000256" key="2">
    <source>
        <dbReference type="ARBA" id="ARBA00022980"/>
    </source>
</evidence>
<dbReference type="GO" id="GO:0003735">
    <property type="term" value="F:structural constituent of ribosome"/>
    <property type="evidence" value="ECO:0007669"/>
    <property type="project" value="InterPro"/>
</dbReference>
<dbReference type="InterPro" id="IPR001209">
    <property type="entry name" value="Ribosomal_uS14"/>
</dbReference>
<dbReference type="AlphaFoldDB" id="A0AAV5WN81"/>
<sequence length="214" mass="23960">ISTLSMLRALTGGMRAACSRLLLGGTPNGGAALAARAATTDAAAAAAAATPSGSSEIPPDVVSPSVEDDVINPEEIAYAHKEAYSAAAIAKLKLDQYPFYVEREWWKKGKRMTFWATWRQLRDVNRRECVQETGEQRMRLKALKWNTVLPQAVRDAAAEELHNMPKYSRPRLVLNMCMFTGRQRGKIKPYRVNRHLFRKFADHSQLSGVQRAMW</sequence>
<comment type="similarity">
    <text evidence="1">Belongs to the universal ribosomal protein uS14 family.</text>
</comment>
<dbReference type="PANTHER" id="PTHR19836:SF19">
    <property type="entry name" value="SMALL RIBOSOMAL SUBUNIT PROTEIN US14M"/>
    <property type="match status" value="1"/>
</dbReference>
<comment type="caution">
    <text evidence="4">The sequence shown here is derived from an EMBL/GenBank/DDBJ whole genome shotgun (WGS) entry which is preliminary data.</text>
</comment>
<dbReference type="GO" id="GO:0005763">
    <property type="term" value="C:mitochondrial small ribosomal subunit"/>
    <property type="evidence" value="ECO:0007669"/>
    <property type="project" value="TreeGrafter"/>
</dbReference>
<evidence type="ECO:0000256" key="1">
    <source>
        <dbReference type="ARBA" id="ARBA00009083"/>
    </source>
</evidence>
<gene>
    <name evidence="4" type="ORF">PFISCL1PPCAC_24135</name>
</gene>
<dbReference type="GO" id="GO:0006412">
    <property type="term" value="P:translation"/>
    <property type="evidence" value="ECO:0007669"/>
    <property type="project" value="InterPro"/>
</dbReference>
<proteinExistence type="inferred from homology"/>
<feature type="non-terminal residue" evidence="4">
    <location>
        <position position="1"/>
    </location>
</feature>
<evidence type="ECO:0008006" key="6">
    <source>
        <dbReference type="Google" id="ProtNLM"/>
    </source>
</evidence>
<keyword evidence="3" id="KW-0687">Ribonucleoprotein</keyword>
<reference evidence="4" key="1">
    <citation type="submission" date="2023-10" db="EMBL/GenBank/DDBJ databases">
        <title>Genome assembly of Pristionchus species.</title>
        <authorList>
            <person name="Yoshida K."/>
            <person name="Sommer R.J."/>
        </authorList>
    </citation>
    <scope>NUCLEOTIDE SEQUENCE</scope>
    <source>
        <strain evidence="4">RS5133</strain>
    </source>
</reference>
<evidence type="ECO:0000256" key="3">
    <source>
        <dbReference type="ARBA" id="ARBA00023274"/>
    </source>
</evidence>
<dbReference type="Pfam" id="PF00253">
    <property type="entry name" value="Ribosomal_S14"/>
    <property type="match status" value="1"/>
</dbReference>
<dbReference type="EMBL" id="BTSY01000006">
    <property type="protein sequence ID" value="GMT32838.1"/>
    <property type="molecule type" value="Genomic_DNA"/>
</dbReference>
<protein>
    <recommendedName>
        <fullName evidence="6">Ribosomal protein</fullName>
    </recommendedName>
</protein>
<dbReference type="Proteomes" id="UP001432322">
    <property type="component" value="Unassembled WGS sequence"/>
</dbReference>
<name>A0AAV5WN81_9BILA</name>